<dbReference type="PROSITE" id="PS52050">
    <property type="entry name" value="WYL"/>
    <property type="match status" value="1"/>
</dbReference>
<dbReference type="InterPro" id="IPR036388">
    <property type="entry name" value="WH-like_DNA-bd_sf"/>
</dbReference>
<dbReference type="RefSeq" id="WP_050530982.1">
    <property type="nucleotide sequence ID" value="NZ_AQQZ01000004.1"/>
</dbReference>
<dbReference type="EMBL" id="AQQZ01000004">
    <property type="protein sequence ID" value="KNG93780.1"/>
    <property type="molecule type" value="Genomic_DNA"/>
</dbReference>
<evidence type="ECO:0000313" key="3">
    <source>
        <dbReference type="EMBL" id="KNG93780.1"/>
    </source>
</evidence>
<evidence type="ECO:0000259" key="2">
    <source>
        <dbReference type="Pfam" id="PF13280"/>
    </source>
</evidence>
<proteinExistence type="predicted"/>
<feature type="domain" description="Helix-turn-helix type 11" evidence="1">
    <location>
        <begin position="6"/>
        <end position="59"/>
    </location>
</feature>
<gene>
    <name evidence="3" type="ORF">ATO11_11430</name>
</gene>
<dbReference type="InterPro" id="IPR013196">
    <property type="entry name" value="HTH_11"/>
</dbReference>
<evidence type="ECO:0000259" key="1">
    <source>
        <dbReference type="Pfam" id="PF08279"/>
    </source>
</evidence>
<sequence length="228" mass="25525">MSRTARLFHLMQTMRGMAPPVTAEALSDALSVSPRTIYRDVDTLRSLGAVIDGAAGYGFTLVEDNAIPPQSFSDDELEALVLGLREVEVTAEPVLAAAAAGALAKLQARLPDRQAHRLKHAVLHARRFSPIPEPKVDTAALRQATWDERRVRFAYTDKEGAETVREVDPLGIVHFDASHCLIAWCHLRKDYRVFRLDRLRELQITDTSFRPNRVPMLRTYMEALAAHC</sequence>
<dbReference type="InterPro" id="IPR036390">
    <property type="entry name" value="WH_DNA-bd_sf"/>
</dbReference>
<dbReference type="PANTHER" id="PTHR34580:SF3">
    <property type="entry name" value="PROTEIN PAFB"/>
    <property type="match status" value="1"/>
</dbReference>
<dbReference type="AlphaFoldDB" id="A0A0L1JPT8"/>
<reference evidence="3 4" key="1">
    <citation type="journal article" date="2015" name="Int. J. Syst. Evol. Microbiol.">
        <title>Aestuariivita atlantica sp. nov., isolated from deep sea sediment of the Atlantic Ocean.</title>
        <authorList>
            <person name="Li G."/>
            <person name="Lai Q."/>
            <person name="Du Y."/>
            <person name="Liu X."/>
            <person name="Sun F."/>
            <person name="Shao Z."/>
        </authorList>
    </citation>
    <scope>NUCLEOTIDE SEQUENCE [LARGE SCALE GENOMIC DNA]</scope>
    <source>
        <strain evidence="3 4">22II-S11-z3</strain>
    </source>
</reference>
<accession>A0A0L1JPT8</accession>
<protein>
    <submittedName>
        <fullName evidence="3">Transcriptional regulator</fullName>
    </submittedName>
</protein>
<keyword evidence="4" id="KW-1185">Reference proteome</keyword>
<comment type="caution">
    <text evidence="3">The sequence shown here is derived from an EMBL/GenBank/DDBJ whole genome shotgun (WGS) entry which is preliminary data.</text>
</comment>
<feature type="domain" description="WYL" evidence="2">
    <location>
        <begin position="139"/>
        <end position="204"/>
    </location>
</feature>
<dbReference type="PANTHER" id="PTHR34580">
    <property type="match status" value="1"/>
</dbReference>
<dbReference type="Pfam" id="PF13280">
    <property type="entry name" value="WYL"/>
    <property type="match status" value="1"/>
</dbReference>
<dbReference type="InterPro" id="IPR051534">
    <property type="entry name" value="CBASS_pafABC_assoc_protein"/>
</dbReference>
<dbReference type="OrthoDB" id="9807255at2"/>
<dbReference type="Proteomes" id="UP000036938">
    <property type="component" value="Unassembled WGS sequence"/>
</dbReference>
<dbReference type="Gene3D" id="1.10.10.10">
    <property type="entry name" value="Winged helix-like DNA-binding domain superfamily/Winged helix DNA-binding domain"/>
    <property type="match status" value="1"/>
</dbReference>
<dbReference type="Pfam" id="PF08279">
    <property type="entry name" value="HTH_11"/>
    <property type="match status" value="1"/>
</dbReference>
<dbReference type="STRING" id="1317121.ATO11_11430"/>
<name>A0A0L1JPT8_9RHOB</name>
<evidence type="ECO:0000313" key="4">
    <source>
        <dbReference type="Proteomes" id="UP000036938"/>
    </source>
</evidence>
<dbReference type="SUPFAM" id="SSF46785">
    <property type="entry name" value="Winged helix' DNA-binding domain"/>
    <property type="match status" value="1"/>
</dbReference>
<dbReference type="InterPro" id="IPR026881">
    <property type="entry name" value="WYL_dom"/>
</dbReference>
<organism evidence="3 4">
    <name type="scientific">Pseudaestuariivita atlantica</name>
    <dbReference type="NCBI Taxonomy" id="1317121"/>
    <lineage>
        <taxon>Bacteria</taxon>
        <taxon>Pseudomonadati</taxon>
        <taxon>Pseudomonadota</taxon>
        <taxon>Alphaproteobacteria</taxon>
        <taxon>Rhodobacterales</taxon>
        <taxon>Paracoccaceae</taxon>
        <taxon>Pseudaestuariivita</taxon>
    </lineage>
</organism>